<evidence type="ECO:0000256" key="4">
    <source>
        <dbReference type="SAM" id="MobiDB-lite"/>
    </source>
</evidence>
<dbReference type="KEGG" id="spu:575115"/>
<evidence type="ECO:0000256" key="1">
    <source>
        <dbReference type="ARBA" id="ARBA00004123"/>
    </source>
</evidence>
<dbReference type="GO" id="GO:0003677">
    <property type="term" value="F:DNA binding"/>
    <property type="evidence" value="ECO:0000318"/>
    <property type="project" value="GO_Central"/>
</dbReference>
<dbReference type="SMART" id="SM00382">
    <property type="entry name" value="AAA"/>
    <property type="match status" value="1"/>
</dbReference>
<keyword evidence="2" id="KW-0539">Nucleus</keyword>
<dbReference type="GO" id="GO:0016887">
    <property type="term" value="F:ATP hydrolysis activity"/>
    <property type="evidence" value="ECO:0007669"/>
    <property type="project" value="InterPro"/>
</dbReference>
<keyword evidence="7" id="KW-1185">Reference proteome</keyword>
<feature type="domain" description="AAA+ ATPase" evidence="5">
    <location>
        <begin position="415"/>
        <end position="572"/>
    </location>
</feature>
<feature type="compositionally biased region" description="Low complexity" evidence="4">
    <location>
        <begin position="914"/>
        <end position="927"/>
    </location>
</feature>
<dbReference type="OrthoDB" id="2195431at2759"/>
<reference evidence="6" key="2">
    <citation type="submission" date="2021-01" db="UniProtKB">
        <authorList>
            <consortium name="EnsemblMetazoa"/>
        </authorList>
    </citation>
    <scope>IDENTIFICATION</scope>
</reference>
<dbReference type="EnsemblMetazoa" id="XM_030985090">
    <property type="protein sequence ID" value="XP_030840950"/>
    <property type="gene ID" value="LOC575115"/>
</dbReference>
<comment type="similarity">
    <text evidence="3">Belongs to the activator 1 small subunits family. CTF18 subfamily.</text>
</comment>
<evidence type="ECO:0000256" key="3">
    <source>
        <dbReference type="ARBA" id="ARBA00043975"/>
    </source>
</evidence>
<accession>A0A7M7NST8</accession>
<sequence length="1027" mass="115783">MDPALEAESQDDFEDLFADELDAMRDIEEDFNPEEQWSSRPKPVSQKPSQLQKKDVTLSQPKSKSLNDASSRLKPVKATGRTTQQGRGDKGQTDRAARKRDMDEMFGVMSDDESDNELVIDAPSPAKKDPNPKRTRRTLLDRFLDNVSERLGETKPREDEITPPPTPNKDELGQFGGPNHPLTPSSIGSLGDNGRAGQRSNVKRSLRVFTRQPEGESMKVTGSDGSRVFLKMKEEYDPTQVTKKFASKFGSRNTKGLLTMSYDNLVRQIEDEDRRKVIEESSRVSEKLRRELAKEYEDEDLDGDLIEGKPEEDDGKGNRGLWVDKYAPKDYVDLLSDDGVNRNLLFWLKLWDHVVFGKEVKQNKTKNKQEKWKGGGGGAGAGGGAGQQPNNNFKFKSKFERELEDLELDDQNRPKMKVALLCGPPGLGKTTLAHIIARHAGYNVIEMNASDDRSLEVFKNRLQSSIQMTSVLTPDQRPNCLVIDEIDGSPQAAINCLLTVIKGGGDSNQAGGGGGGKKRKKDQGPLKRPIICICNDVYVPALKQLRQLAYVTHFPPTAAARLAQRMYAISKRNQLQTDLTSLMALCVKADNDIRSCLNTLQFLQQQGKPVTLGLVHSLNIGQKDQHKSLYTVWQQLFQLPKAKKKTYTNPHDLKQGQRLGVVSESMQGLDSDMTSLTARFHHMLHVIQSCGEHEKLMNGVFENYLEVKFKDPHMDAINMASDWLVFSDIVQSKIARTQNYIFGRFLPFVPLTFHMLFACVAYTKIRYPNTGFEIKTKTELIKNLVETMRSEIDPSIRQGINLKLAVTELLPPLLIITQPAFRPINTQLFSAAEKKQLRELVDTMIAYNLTYRQERSMEGTYNYNLDPNLDIVVRFSDSPPVRQITYAAKQLIAREIALEKMRRSEAVLAKRSAKASASKPVPTSQSKKTTDDSSLPRHKQKLKPKIIAVEEEEEEKPLRDFFGRIIVKKEEPRTTEAKTNGEKDDGPGTVQQVAPVKKKSKKKQLWYSFNTGYSNAVRKTIKIQELL</sequence>
<dbReference type="InterPro" id="IPR053016">
    <property type="entry name" value="CTF18-RFC_complex"/>
</dbReference>
<dbReference type="PANTHER" id="PTHR46765:SF1">
    <property type="entry name" value="P-LOOP CONTAINING NUCLEOSIDE TRIPHOSPHATE HYDROLASES SUPERFAMILY PROTEIN"/>
    <property type="match status" value="1"/>
</dbReference>
<dbReference type="InterPro" id="IPR027417">
    <property type="entry name" value="P-loop_NTPase"/>
</dbReference>
<dbReference type="Gene3D" id="1.10.8.60">
    <property type="match status" value="1"/>
</dbReference>
<feature type="compositionally biased region" description="Polar residues" evidence="4">
    <location>
        <begin position="46"/>
        <end position="70"/>
    </location>
</feature>
<dbReference type="CDD" id="cd00009">
    <property type="entry name" value="AAA"/>
    <property type="match status" value="1"/>
</dbReference>
<dbReference type="InterPro" id="IPR003593">
    <property type="entry name" value="AAA+_ATPase"/>
</dbReference>
<dbReference type="Proteomes" id="UP000007110">
    <property type="component" value="Unassembled WGS sequence"/>
</dbReference>
<protein>
    <recommendedName>
        <fullName evidence="5">AAA+ ATPase domain-containing protein</fullName>
    </recommendedName>
</protein>
<evidence type="ECO:0000313" key="7">
    <source>
        <dbReference type="Proteomes" id="UP000007110"/>
    </source>
</evidence>
<dbReference type="CTD" id="63922"/>
<feature type="compositionally biased region" description="Basic and acidic residues" evidence="4">
    <location>
        <begin position="362"/>
        <end position="373"/>
    </location>
</feature>
<organism evidence="6 7">
    <name type="scientific">Strongylocentrotus purpuratus</name>
    <name type="common">Purple sea urchin</name>
    <dbReference type="NCBI Taxonomy" id="7668"/>
    <lineage>
        <taxon>Eukaryota</taxon>
        <taxon>Metazoa</taxon>
        <taxon>Echinodermata</taxon>
        <taxon>Eleutherozoa</taxon>
        <taxon>Echinozoa</taxon>
        <taxon>Echinoidea</taxon>
        <taxon>Euechinoidea</taxon>
        <taxon>Echinacea</taxon>
        <taxon>Camarodonta</taxon>
        <taxon>Echinidea</taxon>
        <taxon>Strongylocentrotidae</taxon>
        <taxon>Strongylocentrotus</taxon>
    </lineage>
</organism>
<feature type="compositionally biased region" description="Basic and acidic residues" evidence="4">
    <location>
        <begin position="126"/>
        <end position="160"/>
    </location>
</feature>
<feature type="compositionally biased region" description="Basic and acidic residues" evidence="4">
    <location>
        <begin position="972"/>
        <end position="986"/>
    </location>
</feature>
<feature type="region of interest" description="Disordered" evidence="4">
    <location>
        <begin position="362"/>
        <end position="392"/>
    </location>
</feature>
<dbReference type="GO" id="GO:0005634">
    <property type="term" value="C:nucleus"/>
    <property type="evidence" value="ECO:0000318"/>
    <property type="project" value="GO_Central"/>
</dbReference>
<feature type="compositionally biased region" description="Basic and acidic residues" evidence="4">
    <location>
        <begin position="87"/>
        <end position="103"/>
    </location>
</feature>
<name>A0A7M7NST8_STRPU</name>
<dbReference type="GO" id="GO:0005524">
    <property type="term" value="F:ATP binding"/>
    <property type="evidence" value="ECO:0007669"/>
    <property type="project" value="InterPro"/>
</dbReference>
<dbReference type="InParanoid" id="A0A7M7NST8"/>
<feature type="region of interest" description="Disordered" evidence="4">
    <location>
        <begin position="909"/>
        <end position="943"/>
    </location>
</feature>
<evidence type="ECO:0000259" key="5">
    <source>
        <dbReference type="SMART" id="SM00382"/>
    </source>
</evidence>
<feature type="region of interest" description="Disordered" evidence="4">
    <location>
        <begin position="1"/>
        <end position="205"/>
    </location>
</feature>
<proteinExistence type="inferred from homology"/>
<dbReference type="GeneID" id="575115"/>
<dbReference type="PANTHER" id="PTHR46765">
    <property type="entry name" value="P-LOOP CONTAINING NUCLEOSIDE TRIPHOSPHATE HYDROLASES SUPERFAMILY PROTEIN"/>
    <property type="match status" value="1"/>
</dbReference>
<comment type="subcellular location">
    <subcellularLocation>
        <location evidence="1">Nucleus</location>
    </subcellularLocation>
</comment>
<dbReference type="Gene3D" id="3.40.50.300">
    <property type="entry name" value="P-loop containing nucleotide triphosphate hydrolases"/>
    <property type="match status" value="1"/>
</dbReference>
<feature type="region of interest" description="Disordered" evidence="4">
    <location>
        <begin position="972"/>
        <end position="997"/>
    </location>
</feature>
<evidence type="ECO:0000256" key="2">
    <source>
        <dbReference type="ARBA" id="ARBA00023242"/>
    </source>
</evidence>
<dbReference type="InterPro" id="IPR003959">
    <property type="entry name" value="ATPase_AAA_core"/>
</dbReference>
<dbReference type="SUPFAM" id="SSF52540">
    <property type="entry name" value="P-loop containing nucleoside triphosphate hydrolases"/>
    <property type="match status" value="1"/>
</dbReference>
<dbReference type="Pfam" id="PF00004">
    <property type="entry name" value="AAA"/>
    <property type="match status" value="1"/>
</dbReference>
<evidence type="ECO:0000313" key="6">
    <source>
        <dbReference type="EnsemblMetazoa" id="XP_030840950"/>
    </source>
</evidence>
<feature type="compositionally biased region" description="Gly residues" evidence="4">
    <location>
        <begin position="374"/>
        <end position="386"/>
    </location>
</feature>
<feature type="compositionally biased region" description="Acidic residues" evidence="4">
    <location>
        <begin position="8"/>
        <end position="33"/>
    </location>
</feature>
<dbReference type="OMA" id="RWLKGWE"/>
<reference evidence="7" key="1">
    <citation type="submission" date="2015-02" db="EMBL/GenBank/DDBJ databases">
        <title>Genome sequencing for Strongylocentrotus purpuratus.</title>
        <authorList>
            <person name="Murali S."/>
            <person name="Liu Y."/>
            <person name="Vee V."/>
            <person name="English A."/>
            <person name="Wang M."/>
            <person name="Skinner E."/>
            <person name="Han Y."/>
            <person name="Muzny D.M."/>
            <person name="Worley K.C."/>
            <person name="Gibbs R.A."/>
        </authorList>
    </citation>
    <scope>NUCLEOTIDE SEQUENCE</scope>
</reference>
<dbReference type="RefSeq" id="XP_030840950.1">
    <property type="nucleotide sequence ID" value="XM_030985090.1"/>
</dbReference>
<dbReference type="AlphaFoldDB" id="A0A7M7NST8"/>